<dbReference type="CDD" id="cd06257">
    <property type="entry name" value="DnaJ"/>
    <property type="match status" value="1"/>
</dbReference>
<keyword evidence="5" id="KW-1185">Reference proteome</keyword>
<dbReference type="VEuPathDB" id="FungiDB:MGL_3484"/>
<evidence type="ECO:0000256" key="1">
    <source>
        <dbReference type="PROSITE-ProRule" id="PRU00339"/>
    </source>
</evidence>
<dbReference type="InterPro" id="IPR015940">
    <property type="entry name" value="UBA"/>
</dbReference>
<dbReference type="PANTHER" id="PTHR46014:SF1">
    <property type="entry name" value="TETRATRICOPEPTIDE REPEAT PROTEIN 1"/>
    <property type="match status" value="1"/>
</dbReference>
<dbReference type="KEGG" id="mgl:MGL_3484"/>
<dbReference type="EMBL" id="AAYY01000013">
    <property type="protein sequence ID" value="EDP42235.1"/>
    <property type="molecule type" value="Genomic_DNA"/>
</dbReference>
<dbReference type="Gene3D" id="1.25.40.10">
    <property type="entry name" value="Tetratricopeptide repeat domain"/>
    <property type="match status" value="1"/>
</dbReference>
<feature type="compositionally biased region" description="Polar residues" evidence="2">
    <location>
        <begin position="34"/>
        <end position="62"/>
    </location>
</feature>
<feature type="region of interest" description="Disordered" evidence="2">
    <location>
        <begin position="134"/>
        <end position="230"/>
    </location>
</feature>
<dbReference type="InterPro" id="IPR001623">
    <property type="entry name" value="DnaJ_domain"/>
</dbReference>
<dbReference type="Proteomes" id="UP000008837">
    <property type="component" value="Unassembled WGS sequence"/>
</dbReference>
<dbReference type="InterPro" id="IPR052769">
    <property type="entry name" value="TPR_domain_protein"/>
</dbReference>
<dbReference type="Gene3D" id="1.10.8.10">
    <property type="entry name" value="DNA helicase RuvA subunit, C-terminal domain"/>
    <property type="match status" value="1"/>
</dbReference>
<dbReference type="InterPro" id="IPR009060">
    <property type="entry name" value="UBA-like_sf"/>
</dbReference>
<dbReference type="PANTHER" id="PTHR46014">
    <property type="entry name" value="TETRATRICOPEPTIDE REPEAT PROTEIN 1"/>
    <property type="match status" value="1"/>
</dbReference>
<organism evidence="4 5">
    <name type="scientific">Malassezia globosa (strain ATCC MYA-4612 / CBS 7966)</name>
    <name type="common">Dandruff-associated fungus</name>
    <dbReference type="NCBI Taxonomy" id="425265"/>
    <lineage>
        <taxon>Eukaryota</taxon>
        <taxon>Fungi</taxon>
        <taxon>Dikarya</taxon>
        <taxon>Basidiomycota</taxon>
        <taxon>Ustilaginomycotina</taxon>
        <taxon>Malasseziomycetes</taxon>
        <taxon>Malasseziales</taxon>
        <taxon>Malasseziaceae</taxon>
        <taxon>Malassezia</taxon>
    </lineage>
</organism>
<dbReference type="SUPFAM" id="SSF46565">
    <property type="entry name" value="Chaperone J-domain"/>
    <property type="match status" value="1"/>
</dbReference>
<dbReference type="Gene3D" id="1.10.287.110">
    <property type="entry name" value="DnaJ domain"/>
    <property type="match status" value="1"/>
</dbReference>
<evidence type="ECO:0000259" key="3">
    <source>
        <dbReference type="PROSITE" id="PS50030"/>
    </source>
</evidence>
<dbReference type="PROSITE" id="PS50030">
    <property type="entry name" value="UBA"/>
    <property type="match status" value="1"/>
</dbReference>
<protein>
    <recommendedName>
        <fullName evidence="3">UBA domain-containing protein</fullName>
    </recommendedName>
</protein>
<feature type="region of interest" description="Disordered" evidence="2">
    <location>
        <begin position="456"/>
        <end position="508"/>
    </location>
</feature>
<dbReference type="SMART" id="SM00028">
    <property type="entry name" value="TPR"/>
    <property type="match status" value="3"/>
</dbReference>
<feature type="compositionally biased region" description="Low complexity" evidence="2">
    <location>
        <begin position="405"/>
        <end position="424"/>
    </location>
</feature>
<dbReference type="SUPFAM" id="SSF46934">
    <property type="entry name" value="UBA-like"/>
    <property type="match status" value="1"/>
</dbReference>
<dbReference type="CDD" id="cd14270">
    <property type="entry name" value="UBA"/>
    <property type="match status" value="1"/>
</dbReference>
<comment type="caution">
    <text evidence="4">The sequence shown here is derived from an EMBL/GenBank/DDBJ whole genome shotgun (WGS) entry which is preliminary data.</text>
</comment>
<dbReference type="InterPro" id="IPR011990">
    <property type="entry name" value="TPR-like_helical_dom_sf"/>
</dbReference>
<feature type="compositionally biased region" description="Basic and acidic residues" evidence="2">
    <location>
        <begin position="279"/>
        <end position="288"/>
    </location>
</feature>
<feature type="compositionally biased region" description="Low complexity" evidence="2">
    <location>
        <begin position="201"/>
        <end position="213"/>
    </location>
</feature>
<keyword evidence="1" id="KW-0802">TPR repeat</keyword>
<dbReference type="GeneID" id="5853756"/>
<dbReference type="OMA" id="MLPDKHP"/>
<feature type="compositionally biased region" description="Polar residues" evidence="2">
    <location>
        <begin position="134"/>
        <end position="146"/>
    </location>
</feature>
<evidence type="ECO:0000313" key="4">
    <source>
        <dbReference type="EMBL" id="EDP42235.1"/>
    </source>
</evidence>
<sequence length="822" mass="89077">MDDLVELEWSDKPEQQKNNTASSSYNFDALLRSMPSSSHQDASSKRQSASVSANRAPTASKNESMDAFASLLPSFGQAQKEQRKTTPSVPQANSHVKEQKSQDIWGLDAFESMSASTAGERLHSKSAMFMRSMQSISPSAAPSSKYPTEDDLLADFRTRPSPPTPLPTAPNDGADLLGDLLKPVQSQPAKESSTCPEERPLTTSSSSPTKQPTGHMAPSPSRSPPPHIVGQLVEMGFGPVEAREALAQTSSGQDVQQAADALIASQPPPPTFEFISSKSMKEDGDERRRTSRMAPAETRTGRPTPARPSFSNPFDPATKSFQQQADQLYSQASTLGTSMLKNANAWWDSAKAQARKAMDEARGDGQDVTAMSVASGLRRHALRRWGGRSSSQRPVDYDATPRWMSTAPAPAESPSANVSSSSAAPRATATECKAKADIPTQPASVESNDVLLLGDECDTASSRPTPPAAAGRSTKYDEPAARASSSAPSSTASPALQNCRHERTIAPEDTTLVNRATHHKDQGNMHFLRGAYADAEEQYTKALDLLPHTSLWRIPLLNNRANVRLKNGNSAGASADCTASINLIVLPTMQGGIYRPSQDALPASHASLILREAYAKSVSQRARAYEAVEKYALAKQDWDKLARYERAEGSGVKSGDIHRRAAVDGIARCERMLNPTKPSIARFSLSTHGRAQAPSRSSLATDSDGMARMRAIRQAQDQEDAQRIAHKDSVDARIQAWTKGKENNVRALLASMDDPKYGLIWEALDWKKIDLHQLITDAQVKRAYTKAIARLHPDKLSSAKTSVEQRMLAAGMFNALNEAFHK</sequence>
<dbReference type="OrthoDB" id="1717591at2759"/>
<dbReference type="PROSITE" id="PS50005">
    <property type="entry name" value="TPR"/>
    <property type="match status" value="1"/>
</dbReference>
<gene>
    <name evidence="4" type="ORF">MGL_3484</name>
</gene>
<accession>A8Q9H9</accession>
<name>A8Q9H9_MALGO</name>
<proteinExistence type="predicted"/>
<evidence type="ECO:0000313" key="5">
    <source>
        <dbReference type="Proteomes" id="UP000008837"/>
    </source>
</evidence>
<reference evidence="4 5" key="1">
    <citation type="journal article" date="2007" name="Proc. Natl. Acad. Sci. U.S.A.">
        <title>Dandruff-associated Malassezia genomes reveal convergent and divergent virulence traits shared with plant and human fungal pathogens.</title>
        <authorList>
            <person name="Xu J."/>
            <person name="Saunders C.W."/>
            <person name="Hu P."/>
            <person name="Grant R.A."/>
            <person name="Boekhout T."/>
            <person name="Kuramae E.E."/>
            <person name="Kronstad J.W."/>
            <person name="Deangelis Y.M."/>
            <person name="Reeder N.L."/>
            <person name="Johnstone K.R."/>
            <person name="Leland M."/>
            <person name="Fieno A.M."/>
            <person name="Begley W.M."/>
            <person name="Sun Y."/>
            <person name="Lacey M.P."/>
            <person name="Chaudhary T."/>
            <person name="Keough T."/>
            <person name="Chu L."/>
            <person name="Sears R."/>
            <person name="Yuan B."/>
            <person name="Dawson T.L.Jr."/>
        </authorList>
    </citation>
    <scope>NUCLEOTIDE SEQUENCE [LARGE SCALE GENOMIC DNA]</scope>
    <source>
        <strain evidence="5">ATCC MYA-4612 / CBS 7966</strain>
    </source>
</reference>
<dbReference type="SUPFAM" id="SSF48452">
    <property type="entry name" value="TPR-like"/>
    <property type="match status" value="1"/>
</dbReference>
<dbReference type="RefSeq" id="XP_001729449.1">
    <property type="nucleotide sequence ID" value="XM_001729397.1"/>
</dbReference>
<feature type="compositionally biased region" description="Polar residues" evidence="2">
    <location>
        <begin position="16"/>
        <end position="26"/>
    </location>
</feature>
<feature type="repeat" description="TPR" evidence="1">
    <location>
        <begin position="516"/>
        <end position="549"/>
    </location>
</feature>
<feature type="domain" description="UBA" evidence="3">
    <location>
        <begin position="223"/>
        <end position="265"/>
    </location>
</feature>
<feature type="region of interest" description="Disordered" evidence="2">
    <location>
        <begin position="381"/>
        <end position="424"/>
    </location>
</feature>
<dbReference type="InterPro" id="IPR036869">
    <property type="entry name" value="J_dom_sf"/>
</dbReference>
<feature type="compositionally biased region" description="Low complexity" evidence="2">
    <location>
        <begin position="459"/>
        <end position="473"/>
    </location>
</feature>
<feature type="compositionally biased region" description="Low complexity" evidence="2">
    <location>
        <begin position="481"/>
        <end position="495"/>
    </location>
</feature>
<dbReference type="STRING" id="425265.A8Q9H9"/>
<feature type="compositionally biased region" description="Polar residues" evidence="2">
    <location>
        <begin position="184"/>
        <end position="195"/>
    </location>
</feature>
<feature type="compositionally biased region" description="Polar residues" evidence="2">
    <location>
        <begin position="85"/>
        <end position="94"/>
    </location>
</feature>
<dbReference type="AlphaFoldDB" id="A8Q9H9"/>
<feature type="region of interest" description="Disordered" evidence="2">
    <location>
        <begin position="264"/>
        <end position="325"/>
    </location>
</feature>
<dbReference type="InParanoid" id="A8Q9H9"/>
<dbReference type="InterPro" id="IPR019734">
    <property type="entry name" value="TPR_rpt"/>
</dbReference>
<feature type="region of interest" description="Disordered" evidence="2">
    <location>
        <begin position="1"/>
        <end position="104"/>
    </location>
</feature>
<evidence type="ECO:0000256" key="2">
    <source>
        <dbReference type="SAM" id="MobiDB-lite"/>
    </source>
</evidence>
<dbReference type="FunCoup" id="A8Q9H9">
    <property type="interactions" value="47"/>
</dbReference>